<dbReference type="Gene3D" id="3.40.1520.20">
    <property type="match status" value="1"/>
</dbReference>
<dbReference type="PROSITE" id="PS50914">
    <property type="entry name" value="BON"/>
    <property type="match status" value="1"/>
</dbReference>
<gene>
    <name evidence="2" type="ORF">OP10G_4144</name>
</gene>
<dbReference type="Proteomes" id="UP000027982">
    <property type="component" value="Chromosome"/>
</dbReference>
<dbReference type="KEGG" id="fgi:OP10G_4144"/>
<dbReference type="eggNOG" id="COG2823">
    <property type="taxonomic scope" value="Bacteria"/>
</dbReference>
<proteinExistence type="predicted"/>
<name>A0A068NVX6_FIMGI</name>
<protein>
    <submittedName>
        <fullName evidence="2">Osmotically inducible periplasmic protein</fullName>
    </submittedName>
</protein>
<evidence type="ECO:0000313" key="3">
    <source>
        <dbReference type="Proteomes" id="UP000027982"/>
    </source>
</evidence>
<organism evidence="2 3">
    <name type="scientific">Fimbriimonas ginsengisoli Gsoil 348</name>
    <dbReference type="NCBI Taxonomy" id="661478"/>
    <lineage>
        <taxon>Bacteria</taxon>
        <taxon>Bacillati</taxon>
        <taxon>Armatimonadota</taxon>
        <taxon>Fimbriimonadia</taxon>
        <taxon>Fimbriimonadales</taxon>
        <taxon>Fimbriimonadaceae</taxon>
        <taxon>Fimbriimonas</taxon>
    </lineage>
</organism>
<dbReference type="PROSITE" id="PS51257">
    <property type="entry name" value="PROKAR_LIPOPROTEIN"/>
    <property type="match status" value="1"/>
</dbReference>
<keyword evidence="3" id="KW-1185">Reference proteome</keyword>
<accession>A0A068NVX6</accession>
<sequence length="152" mass="15383">MRNTILITALAAVMGLGVLSGCTPEAREKYDSAGESAADATKKTGDAVATDAAKTGQAVEKSAEAAGQAVKNAADNTAKAVDNSATTGSVKSALLTAKGLKTNNLNVDTIGNKIVLRGSVPDEAQKKQAENIALGIAGKQFTVENQLTIAPQ</sequence>
<dbReference type="Pfam" id="PF04972">
    <property type="entry name" value="BON"/>
    <property type="match status" value="1"/>
</dbReference>
<evidence type="ECO:0000259" key="1">
    <source>
        <dbReference type="PROSITE" id="PS50914"/>
    </source>
</evidence>
<dbReference type="HOGENOM" id="CLU_1719650_0_0_0"/>
<feature type="domain" description="BON" evidence="1">
    <location>
        <begin position="82"/>
        <end position="151"/>
    </location>
</feature>
<reference evidence="2 3" key="1">
    <citation type="journal article" date="2014" name="PLoS ONE">
        <title>The first complete genome sequence of the class fimbriimonadia in the phylum armatimonadetes.</title>
        <authorList>
            <person name="Hu Z.Y."/>
            <person name="Wang Y.Z."/>
            <person name="Im W.T."/>
            <person name="Wang S.Y."/>
            <person name="Zhao G.P."/>
            <person name="Zheng H.J."/>
            <person name="Quan Z.X."/>
        </authorList>
    </citation>
    <scope>NUCLEOTIDE SEQUENCE [LARGE SCALE GENOMIC DNA]</scope>
    <source>
        <strain evidence="2">Gsoil 348</strain>
    </source>
</reference>
<dbReference type="STRING" id="661478.OP10G_4144"/>
<evidence type="ECO:0000313" key="2">
    <source>
        <dbReference type="EMBL" id="AIE87512.1"/>
    </source>
</evidence>
<dbReference type="AlphaFoldDB" id="A0A068NVX6"/>
<dbReference type="RefSeq" id="WP_025228589.1">
    <property type="nucleotide sequence ID" value="NZ_CP007139.1"/>
</dbReference>
<dbReference type="OrthoDB" id="5294487at2"/>
<dbReference type="EMBL" id="CP007139">
    <property type="protein sequence ID" value="AIE87512.1"/>
    <property type="molecule type" value="Genomic_DNA"/>
</dbReference>
<dbReference type="InterPro" id="IPR007055">
    <property type="entry name" value="BON_dom"/>
</dbReference>